<evidence type="ECO:0000256" key="1">
    <source>
        <dbReference type="SAM" id="SignalP"/>
    </source>
</evidence>
<dbReference type="RefSeq" id="WP_163913994.1">
    <property type="nucleotide sequence ID" value="NZ_JAAGWD010000003.1"/>
</dbReference>
<name>A0A6B3LU43_9BACT</name>
<evidence type="ECO:0000313" key="4">
    <source>
        <dbReference type="Proteomes" id="UP000474777"/>
    </source>
</evidence>
<gene>
    <name evidence="3" type="ORF">GXP69_07420</name>
</gene>
<keyword evidence="4" id="KW-1185">Reference proteome</keyword>
<comment type="caution">
    <text evidence="3">The sequence shown here is derived from an EMBL/GenBank/DDBJ whole genome shotgun (WGS) entry which is preliminary data.</text>
</comment>
<keyword evidence="1" id="KW-0732">Signal</keyword>
<dbReference type="EMBL" id="JAAGWD010000003">
    <property type="protein sequence ID" value="NEM97518.1"/>
    <property type="molecule type" value="Genomic_DNA"/>
</dbReference>
<feature type="chain" id="PRO_5025644067" description="DUF6438 domain-containing protein" evidence="1">
    <location>
        <begin position="32"/>
        <end position="166"/>
    </location>
</feature>
<dbReference type="Proteomes" id="UP000474777">
    <property type="component" value="Unassembled WGS sequence"/>
</dbReference>
<evidence type="ECO:0000259" key="2">
    <source>
        <dbReference type="Pfam" id="PF20033"/>
    </source>
</evidence>
<feature type="domain" description="DUF6438" evidence="2">
    <location>
        <begin position="45"/>
        <end position="155"/>
    </location>
</feature>
<protein>
    <recommendedName>
        <fullName evidence="2">DUF6438 domain-containing protein</fullName>
    </recommendedName>
</protein>
<accession>A0A6B3LU43</accession>
<evidence type="ECO:0000313" key="3">
    <source>
        <dbReference type="EMBL" id="NEM97518.1"/>
    </source>
</evidence>
<dbReference type="Pfam" id="PF20033">
    <property type="entry name" value="DUF6438"/>
    <property type="match status" value="1"/>
</dbReference>
<reference evidence="3 4" key="1">
    <citation type="submission" date="2020-02" db="EMBL/GenBank/DDBJ databases">
        <authorList>
            <person name="Kim M.K."/>
        </authorList>
    </citation>
    <scope>NUCLEOTIDE SEQUENCE [LARGE SCALE GENOMIC DNA]</scope>
    <source>
        <strain evidence="3 4">BT327</strain>
    </source>
</reference>
<dbReference type="PROSITE" id="PS51257">
    <property type="entry name" value="PROKAR_LIPOPROTEIN"/>
    <property type="match status" value="1"/>
</dbReference>
<sequence length="166" mass="18803">MRSKTFNIIKALTTIVIAVAGVSLLACKSTAAVTTPAPVTEEPLLLYRKSPCYGPCPTYEALIYSNGTVQFIPIKYTPVTDTITFTLSAMELSKLKKSLAELNYKNLQNYYKTEWTDMPATHLYFYEAGKEVKHIKHQEGGPESLIRFIEEVHEMLWKYVEAAKEK</sequence>
<feature type="signal peptide" evidence="1">
    <location>
        <begin position="1"/>
        <end position="31"/>
    </location>
</feature>
<organism evidence="3 4">
    <name type="scientific">Pontibacter burrus</name>
    <dbReference type="NCBI Taxonomy" id="2704466"/>
    <lineage>
        <taxon>Bacteria</taxon>
        <taxon>Pseudomonadati</taxon>
        <taxon>Bacteroidota</taxon>
        <taxon>Cytophagia</taxon>
        <taxon>Cytophagales</taxon>
        <taxon>Hymenobacteraceae</taxon>
        <taxon>Pontibacter</taxon>
    </lineage>
</organism>
<proteinExistence type="predicted"/>
<dbReference type="InterPro" id="IPR045497">
    <property type="entry name" value="DUF6438"/>
</dbReference>
<dbReference type="AlphaFoldDB" id="A0A6B3LU43"/>